<dbReference type="EMBL" id="RYVC01000005">
    <property type="protein sequence ID" value="RYQ47500.1"/>
    <property type="molecule type" value="Genomic_DNA"/>
</dbReference>
<evidence type="ECO:0000313" key="4">
    <source>
        <dbReference type="Proteomes" id="UP000292933"/>
    </source>
</evidence>
<organism evidence="1 3">
    <name type="scientific">Bifidobacterium pseudolongum subsp. globosum</name>
    <dbReference type="NCBI Taxonomy" id="1690"/>
    <lineage>
        <taxon>Bacteria</taxon>
        <taxon>Bacillati</taxon>
        <taxon>Actinomycetota</taxon>
        <taxon>Actinomycetes</taxon>
        <taxon>Bifidobacteriales</taxon>
        <taxon>Bifidobacteriaceae</taxon>
        <taxon>Bifidobacterium</taxon>
    </lineage>
</organism>
<gene>
    <name evidence="1" type="ORF">CQR56_0260</name>
    <name evidence="2" type="ORF">PG1780B_0277</name>
</gene>
<dbReference type="Proteomes" id="UP000292933">
    <property type="component" value="Unassembled WGS sequence"/>
</dbReference>
<comment type="caution">
    <text evidence="1">The sequence shown here is derived from an EMBL/GenBank/DDBJ whole genome shotgun (WGS) entry which is preliminary data.</text>
</comment>
<evidence type="ECO:0000313" key="1">
    <source>
        <dbReference type="EMBL" id="PKU98266.1"/>
    </source>
</evidence>
<dbReference type="EMBL" id="PCHB01000004">
    <property type="protein sequence ID" value="PKU98266.1"/>
    <property type="molecule type" value="Genomic_DNA"/>
</dbReference>
<name>A0A2N3QYJ6_9BIFI</name>
<proteinExistence type="predicted"/>
<evidence type="ECO:0000313" key="3">
    <source>
        <dbReference type="Proteomes" id="UP000233783"/>
    </source>
</evidence>
<reference evidence="1 3" key="1">
    <citation type="submission" date="2017-10" db="EMBL/GenBank/DDBJ databases">
        <title>Bifidobacterium genomics.</title>
        <authorList>
            <person name="Lugli G.A."/>
            <person name="Milani C."/>
            <person name="Mancabelli L."/>
        </authorList>
    </citation>
    <scope>NUCLEOTIDE SEQUENCE [LARGE SCALE GENOMIC DNA]</scope>
    <source>
        <strain evidence="1 3">1744B</strain>
    </source>
</reference>
<reference evidence="2 4" key="2">
    <citation type="submission" date="2018-12" db="EMBL/GenBank/DDBJ databases">
        <title>Unveiling genomic diversity among members of the Bifidobacterium pseudolongum species, a widely distributed gut commensal of the animal kingdom.</title>
        <authorList>
            <person name="Lugli G.A."/>
            <person name="Duranti S."/>
            <person name="Albert K."/>
            <person name="Mancabelli L."/>
            <person name="Napoli S."/>
            <person name="Viappiani A."/>
            <person name="Anzalone R."/>
            <person name="Longhi G."/>
            <person name="Milani C."/>
            <person name="Turroni F."/>
            <person name="Alessandri G."/>
            <person name="Sela D.A."/>
            <person name="Van Sinderen D."/>
            <person name="Ventura M."/>
        </authorList>
    </citation>
    <scope>NUCLEOTIDE SEQUENCE [LARGE SCALE GENOMIC DNA]</scope>
    <source>
        <strain evidence="2 4">1780B</strain>
    </source>
</reference>
<dbReference type="Proteomes" id="UP000233783">
    <property type="component" value="Unassembled WGS sequence"/>
</dbReference>
<sequence length="37" mass="3850">MLGPCAMIVAQGLLRIFAKQSGVAHELDNVVNTPAAL</sequence>
<evidence type="ECO:0000313" key="2">
    <source>
        <dbReference type="EMBL" id="RYQ47500.1"/>
    </source>
</evidence>
<accession>A0A2N3QYJ6</accession>
<dbReference type="AlphaFoldDB" id="A0A2N3QYJ6"/>
<protein>
    <submittedName>
        <fullName evidence="1">Uncharacterized protein</fullName>
    </submittedName>
</protein>